<dbReference type="Gene3D" id="3.30.450.40">
    <property type="match status" value="1"/>
</dbReference>
<reference evidence="6 7" key="1">
    <citation type="submission" date="2020-08" db="EMBL/GenBank/DDBJ databases">
        <title>Genomic Encyclopedia of Type Strains, Phase IV (KMG-IV): sequencing the most valuable type-strain genomes for metagenomic binning, comparative biology and taxonomic classification.</title>
        <authorList>
            <person name="Goeker M."/>
        </authorList>
    </citation>
    <scope>NUCLEOTIDE SEQUENCE [LARGE SCALE GENOMIC DNA]</scope>
    <source>
        <strain evidence="6 7">DSM 44197</strain>
    </source>
</reference>
<feature type="domain" description="HTH iclR-type" evidence="4">
    <location>
        <begin position="1"/>
        <end position="54"/>
    </location>
</feature>
<dbReference type="InterPro" id="IPR014757">
    <property type="entry name" value="Tscrpt_reg_IclR_C"/>
</dbReference>
<proteinExistence type="predicted"/>
<comment type="caution">
    <text evidence="6">The sequence shown here is derived from an EMBL/GenBank/DDBJ whole genome shotgun (WGS) entry which is preliminary data.</text>
</comment>
<dbReference type="Gene3D" id="1.10.10.10">
    <property type="entry name" value="Winged helix-like DNA-binding domain superfamily/Winged helix DNA-binding domain"/>
    <property type="match status" value="1"/>
</dbReference>
<evidence type="ECO:0000313" key="7">
    <source>
        <dbReference type="Proteomes" id="UP000572680"/>
    </source>
</evidence>
<evidence type="ECO:0000259" key="5">
    <source>
        <dbReference type="PROSITE" id="PS51078"/>
    </source>
</evidence>
<dbReference type="InterPro" id="IPR050707">
    <property type="entry name" value="HTH_MetabolicPath_Reg"/>
</dbReference>
<keyword evidence="3" id="KW-0804">Transcription</keyword>
<protein>
    <submittedName>
        <fullName evidence="6">DNA-binding IclR family transcriptional regulator</fullName>
    </submittedName>
</protein>
<feature type="domain" description="IclR-ED" evidence="5">
    <location>
        <begin position="55"/>
        <end position="278"/>
    </location>
</feature>
<dbReference type="EMBL" id="JACJIA010000022">
    <property type="protein sequence ID" value="MBA8957336.1"/>
    <property type="molecule type" value="Genomic_DNA"/>
</dbReference>
<dbReference type="Proteomes" id="UP000572680">
    <property type="component" value="Unassembled WGS sequence"/>
</dbReference>
<evidence type="ECO:0000256" key="2">
    <source>
        <dbReference type="ARBA" id="ARBA00023125"/>
    </source>
</evidence>
<dbReference type="SUPFAM" id="SSF55781">
    <property type="entry name" value="GAF domain-like"/>
    <property type="match status" value="1"/>
</dbReference>
<evidence type="ECO:0000313" key="6">
    <source>
        <dbReference type="EMBL" id="MBA8957336.1"/>
    </source>
</evidence>
<gene>
    <name evidence="6" type="ORF">HNR61_009029</name>
</gene>
<dbReference type="GO" id="GO:0003700">
    <property type="term" value="F:DNA-binding transcription factor activity"/>
    <property type="evidence" value="ECO:0007669"/>
    <property type="project" value="TreeGrafter"/>
</dbReference>
<dbReference type="InterPro" id="IPR005471">
    <property type="entry name" value="Tscrpt_reg_IclR_N"/>
</dbReference>
<dbReference type="InterPro" id="IPR036388">
    <property type="entry name" value="WH-like_DNA-bd_sf"/>
</dbReference>
<dbReference type="PANTHER" id="PTHR30136:SF24">
    <property type="entry name" value="HTH-TYPE TRANSCRIPTIONAL REPRESSOR ALLR"/>
    <property type="match status" value="1"/>
</dbReference>
<dbReference type="SUPFAM" id="SSF46785">
    <property type="entry name" value="Winged helix' DNA-binding domain"/>
    <property type="match status" value="1"/>
</dbReference>
<evidence type="ECO:0000259" key="4">
    <source>
        <dbReference type="PROSITE" id="PS51077"/>
    </source>
</evidence>
<organism evidence="6 7">
    <name type="scientific">Actinomadura namibiensis</name>
    <dbReference type="NCBI Taxonomy" id="182080"/>
    <lineage>
        <taxon>Bacteria</taxon>
        <taxon>Bacillati</taxon>
        <taxon>Actinomycetota</taxon>
        <taxon>Actinomycetes</taxon>
        <taxon>Streptosporangiales</taxon>
        <taxon>Thermomonosporaceae</taxon>
        <taxon>Actinomadura</taxon>
    </lineage>
</organism>
<accession>A0A7W3LZS3</accession>
<dbReference type="AlphaFoldDB" id="A0A7W3LZS3"/>
<keyword evidence="1" id="KW-0805">Transcription regulation</keyword>
<dbReference type="InterPro" id="IPR029016">
    <property type="entry name" value="GAF-like_dom_sf"/>
</dbReference>
<name>A0A7W3LZS3_ACTNM</name>
<dbReference type="GO" id="GO:0045892">
    <property type="term" value="P:negative regulation of DNA-templated transcription"/>
    <property type="evidence" value="ECO:0007669"/>
    <property type="project" value="TreeGrafter"/>
</dbReference>
<dbReference type="InterPro" id="IPR036390">
    <property type="entry name" value="WH_DNA-bd_sf"/>
</dbReference>
<evidence type="ECO:0000256" key="3">
    <source>
        <dbReference type="ARBA" id="ARBA00023163"/>
    </source>
</evidence>
<sequence length="282" mass="29991">MELLAGGPEQGLLASEVVKRLRLSHATAHAVLGGLVETGWAVRDPLNRRYALGPTFLSLARSVDGGEPPAGFLRTVLSELAADCGYPASAVVIADGSLVTREIVYPPEHETPVHAHADQQVPFVPPFGPGFVAWSSAAEQAAWAARSPSGNGVVTPRIRAVLAAIRERGYTVERLSDPSARLIRALGEFEEEQLSDAVRPLLRDLLAELTSIDYLPVELTRDGSYPVGVLAAPVFDGQGRVAMELVVHPFERLTGAAIEGIGMRIVRAAEGVTQVLGGFRPV</sequence>
<dbReference type="PROSITE" id="PS51078">
    <property type="entry name" value="ICLR_ED"/>
    <property type="match status" value="1"/>
</dbReference>
<dbReference type="GO" id="GO:0003677">
    <property type="term" value="F:DNA binding"/>
    <property type="evidence" value="ECO:0007669"/>
    <property type="project" value="UniProtKB-KW"/>
</dbReference>
<evidence type="ECO:0000256" key="1">
    <source>
        <dbReference type="ARBA" id="ARBA00023015"/>
    </source>
</evidence>
<dbReference type="PROSITE" id="PS51077">
    <property type="entry name" value="HTH_ICLR"/>
    <property type="match status" value="1"/>
</dbReference>
<keyword evidence="7" id="KW-1185">Reference proteome</keyword>
<keyword evidence="2 6" id="KW-0238">DNA-binding</keyword>
<dbReference type="PANTHER" id="PTHR30136">
    <property type="entry name" value="HELIX-TURN-HELIX TRANSCRIPTIONAL REGULATOR, ICLR FAMILY"/>
    <property type="match status" value="1"/>
</dbReference>